<dbReference type="Gene3D" id="3.30.460.10">
    <property type="entry name" value="Beta Polymerase, domain 2"/>
    <property type="match status" value="1"/>
</dbReference>
<comment type="subunit">
    <text evidence="2">Interacts with ribosomal protein uL14 (rplN).</text>
</comment>
<accession>A0A9D1U9N1</accession>
<dbReference type="InterPro" id="IPR004394">
    <property type="entry name" value="Iojap/RsfS/C7orf30"/>
</dbReference>
<comment type="subcellular location">
    <subcellularLocation>
        <location evidence="2">Cytoplasm</location>
    </subcellularLocation>
</comment>
<feature type="region of interest" description="Disordered" evidence="3">
    <location>
        <begin position="1"/>
        <end position="28"/>
    </location>
</feature>
<comment type="similarity">
    <text evidence="1 2">Belongs to the Iojap/RsfS family.</text>
</comment>
<dbReference type="GO" id="GO:0005737">
    <property type="term" value="C:cytoplasm"/>
    <property type="evidence" value="ECO:0007669"/>
    <property type="project" value="UniProtKB-SubCell"/>
</dbReference>
<keyword evidence="2" id="KW-0810">Translation regulation</keyword>
<sequence length="160" mass="17843">MEQNNPLSLASQENAAAPAGARVQPNRKFSTASAAEKTAVLVKWLEENKARDVTALNVADKSPCMDVIIVVTASSLRHGKSLADGLMEECTKRNYEFLRMEGYQTGQWILADLNDIVVHIFQQEMRELFRIESLWKQSHVLYGEAPDPSHASENDPGNED</sequence>
<dbReference type="GO" id="GO:0042256">
    <property type="term" value="P:cytosolic ribosome assembly"/>
    <property type="evidence" value="ECO:0007669"/>
    <property type="project" value="UniProtKB-UniRule"/>
</dbReference>
<dbReference type="EMBL" id="DXGI01000345">
    <property type="protein sequence ID" value="HIW79288.1"/>
    <property type="molecule type" value="Genomic_DNA"/>
</dbReference>
<comment type="function">
    <text evidence="2">Functions as a ribosomal silencing factor. Interacts with ribosomal protein uL14 (rplN), blocking formation of intersubunit bridge B8. Prevents association of the 30S and 50S ribosomal subunits and the formation of functional ribosomes, thus repressing translation.</text>
</comment>
<dbReference type="InterPro" id="IPR043519">
    <property type="entry name" value="NT_sf"/>
</dbReference>
<reference evidence="4" key="1">
    <citation type="journal article" date="2021" name="PeerJ">
        <title>Extensive microbial diversity within the chicken gut microbiome revealed by metagenomics and culture.</title>
        <authorList>
            <person name="Gilroy R."/>
            <person name="Ravi A."/>
            <person name="Getino M."/>
            <person name="Pursley I."/>
            <person name="Horton D.L."/>
            <person name="Alikhan N.F."/>
            <person name="Baker D."/>
            <person name="Gharbi K."/>
            <person name="Hall N."/>
            <person name="Watson M."/>
            <person name="Adriaenssens E.M."/>
            <person name="Foster-Nyarko E."/>
            <person name="Jarju S."/>
            <person name="Secka A."/>
            <person name="Antonio M."/>
            <person name="Oren A."/>
            <person name="Chaudhuri R.R."/>
            <person name="La Ragione R."/>
            <person name="Hildebrand F."/>
            <person name="Pallen M.J."/>
        </authorList>
    </citation>
    <scope>NUCLEOTIDE SEQUENCE</scope>
    <source>
        <strain evidence="4">ChiSxjej5B17-1746</strain>
    </source>
</reference>
<reference evidence="4" key="2">
    <citation type="submission" date="2021-04" db="EMBL/GenBank/DDBJ databases">
        <authorList>
            <person name="Gilroy R."/>
        </authorList>
    </citation>
    <scope>NUCLEOTIDE SEQUENCE</scope>
    <source>
        <strain evidence="4">ChiSxjej5B17-1746</strain>
    </source>
</reference>
<organism evidence="4 5">
    <name type="scientific">Candidatus Bilophila faecipullorum</name>
    <dbReference type="NCBI Taxonomy" id="2838482"/>
    <lineage>
        <taxon>Bacteria</taxon>
        <taxon>Pseudomonadati</taxon>
        <taxon>Thermodesulfobacteriota</taxon>
        <taxon>Desulfovibrionia</taxon>
        <taxon>Desulfovibrionales</taxon>
        <taxon>Desulfovibrionaceae</taxon>
        <taxon>Bilophila</taxon>
    </lineage>
</organism>
<dbReference type="NCBIfam" id="TIGR00090">
    <property type="entry name" value="rsfS_iojap_ybeB"/>
    <property type="match status" value="1"/>
</dbReference>
<evidence type="ECO:0000313" key="5">
    <source>
        <dbReference type="Proteomes" id="UP000824264"/>
    </source>
</evidence>
<dbReference type="GO" id="GO:0043023">
    <property type="term" value="F:ribosomal large subunit binding"/>
    <property type="evidence" value="ECO:0007669"/>
    <property type="project" value="TreeGrafter"/>
</dbReference>
<dbReference type="GO" id="GO:0017148">
    <property type="term" value="P:negative regulation of translation"/>
    <property type="evidence" value="ECO:0007669"/>
    <property type="project" value="UniProtKB-UniRule"/>
</dbReference>
<protein>
    <recommendedName>
        <fullName evidence="2">Ribosomal silencing factor RsfS</fullName>
    </recommendedName>
</protein>
<dbReference type="SUPFAM" id="SSF81301">
    <property type="entry name" value="Nucleotidyltransferase"/>
    <property type="match status" value="1"/>
</dbReference>
<keyword evidence="2" id="KW-0678">Repressor</keyword>
<dbReference type="Pfam" id="PF02410">
    <property type="entry name" value="RsfS"/>
    <property type="match status" value="1"/>
</dbReference>
<dbReference type="PANTHER" id="PTHR21043">
    <property type="entry name" value="IOJAP SUPERFAMILY ORTHOLOG"/>
    <property type="match status" value="1"/>
</dbReference>
<gene>
    <name evidence="2 4" type="primary">rsfS</name>
    <name evidence="4" type="ORF">H9874_09120</name>
</gene>
<keyword evidence="2" id="KW-0963">Cytoplasm</keyword>
<name>A0A9D1U9N1_9BACT</name>
<dbReference type="Proteomes" id="UP000824264">
    <property type="component" value="Unassembled WGS sequence"/>
</dbReference>
<evidence type="ECO:0000256" key="3">
    <source>
        <dbReference type="SAM" id="MobiDB-lite"/>
    </source>
</evidence>
<evidence type="ECO:0000256" key="2">
    <source>
        <dbReference type="HAMAP-Rule" id="MF_01477"/>
    </source>
</evidence>
<dbReference type="PANTHER" id="PTHR21043:SF0">
    <property type="entry name" value="MITOCHONDRIAL ASSEMBLY OF RIBOSOMAL LARGE SUBUNIT PROTEIN 1"/>
    <property type="match status" value="1"/>
</dbReference>
<dbReference type="HAMAP" id="MF_01477">
    <property type="entry name" value="Iojap_RsfS"/>
    <property type="match status" value="1"/>
</dbReference>
<proteinExistence type="inferred from homology"/>
<feature type="compositionally biased region" description="Polar residues" evidence="3">
    <location>
        <begin position="1"/>
        <end position="14"/>
    </location>
</feature>
<dbReference type="AlphaFoldDB" id="A0A9D1U9N1"/>
<dbReference type="GO" id="GO:0090071">
    <property type="term" value="P:negative regulation of ribosome biogenesis"/>
    <property type="evidence" value="ECO:0007669"/>
    <property type="project" value="UniProtKB-UniRule"/>
</dbReference>
<evidence type="ECO:0000313" key="4">
    <source>
        <dbReference type="EMBL" id="HIW79288.1"/>
    </source>
</evidence>
<comment type="caution">
    <text evidence="4">The sequence shown here is derived from an EMBL/GenBank/DDBJ whole genome shotgun (WGS) entry which is preliminary data.</text>
</comment>
<evidence type="ECO:0000256" key="1">
    <source>
        <dbReference type="ARBA" id="ARBA00010574"/>
    </source>
</evidence>